<keyword evidence="4 5" id="KW-0067">ATP-binding</keyword>
<feature type="binding site" evidence="5">
    <location>
        <position position="71"/>
    </location>
    <ligand>
        <name>ATP</name>
        <dbReference type="ChEBI" id="CHEBI:30616"/>
    </ligand>
</feature>
<evidence type="ECO:0000313" key="8">
    <source>
        <dbReference type="Proteomes" id="UP000266673"/>
    </source>
</evidence>
<organism evidence="7 8">
    <name type="scientific">Gigaspora rosea</name>
    <dbReference type="NCBI Taxonomy" id="44941"/>
    <lineage>
        <taxon>Eukaryota</taxon>
        <taxon>Fungi</taxon>
        <taxon>Fungi incertae sedis</taxon>
        <taxon>Mucoromycota</taxon>
        <taxon>Glomeromycotina</taxon>
        <taxon>Glomeromycetes</taxon>
        <taxon>Diversisporales</taxon>
        <taxon>Gigasporaceae</taxon>
        <taxon>Gigaspora</taxon>
    </lineage>
</organism>
<evidence type="ECO:0000256" key="3">
    <source>
        <dbReference type="ARBA" id="ARBA00022777"/>
    </source>
</evidence>
<dbReference type="Pfam" id="PF07714">
    <property type="entry name" value="PK_Tyr_Ser-Thr"/>
    <property type="match status" value="1"/>
</dbReference>
<keyword evidence="2 5" id="KW-0547">Nucleotide-binding</keyword>
<dbReference type="PANTHER" id="PTHR44329:SF288">
    <property type="entry name" value="MITOGEN-ACTIVATED PROTEIN KINASE KINASE KINASE 20"/>
    <property type="match status" value="1"/>
</dbReference>
<name>A0A397VKQ9_9GLOM</name>
<comment type="caution">
    <text evidence="7">The sequence shown here is derived from an EMBL/GenBank/DDBJ whole genome shotgun (WGS) entry which is preliminary data.</text>
</comment>
<dbReference type="OrthoDB" id="28230at2759"/>
<feature type="domain" description="Protein kinase" evidence="6">
    <location>
        <begin position="38"/>
        <end position="278"/>
    </location>
</feature>
<dbReference type="InterPro" id="IPR011009">
    <property type="entry name" value="Kinase-like_dom_sf"/>
</dbReference>
<evidence type="ECO:0000256" key="4">
    <source>
        <dbReference type="ARBA" id="ARBA00022840"/>
    </source>
</evidence>
<dbReference type="InterPro" id="IPR017441">
    <property type="entry name" value="Protein_kinase_ATP_BS"/>
</dbReference>
<accession>A0A397VKQ9</accession>
<keyword evidence="3 7" id="KW-0418">Kinase</keyword>
<dbReference type="Proteomes" id="UP000266673">
    <property type="component" value="Unassembled WGS sequence"/>
</dbReference>
<dbReference type="SUPFAM" id="SSF56112">
    <property type="entry name" value="Protein kinase-like (PK-like)"/>
    <property type="match status" value="1"/>
</dbReference>
<evidence type="ECO:0000313" key="7">
    <source>
        <dbReference type="EMBL" id="RIB21589.1"/>
    </source>
</evidence>
<evidence type="ECO:0000256" key="2">
    <source>
        <dbReference type="ARBA" id="ARBA00022741"/>
    </source>
</evidence>
<keyword evidence="8" id="KW-1185">Reference proteome</keyword>
<evidence type="ECO:0000256" key="1">
    <source>
        <dbReference type="ARBA" id="ARBA00022679"/>
    </source>
</evidence>
<dbReference type="GO" id="GO:0004674">
    <property type="term" value="F:protein serine/threonine kinase activity"/>
    <property type="evidence" value="ECO:0007669"/>
    <property type="project" value="TreeGrafter"/>
</dbReference>
<dbReference type="PROSITE" id="PS50011">
    <property type="entry name" value="PROTEIN_KINASE_DOM"/>
    <property type="match status" value="1"/>
</dbReference>
<dbReference type="PROSITE" id="PS00107">
    <property type="entry name" value="PROTEIN_KINASE_ATP"/>
    <property type="match status" value="1"/>
</dbReference>
<gene>
    <name evidence="7" type="ORF">C2G38_2034272</name>
</gene>
<protein>
    <submittedName>
        <fullName evidence="7">Kinase-like domain-containing protein</fullName>
    </submittedName>
</protein>
<reference evidence="7 8" key="1">
    <citation type="submission" date="2018-06" db="EMBL/GenBank/DDBJ databases">
        <title>Comparative genomics reveals the genomic features of Rhizophagus irregularis, R. cerebriforme, R. diaphanum and Gigaspora rosea, and their symbiotic lifestyle signature.</title>
        <authorList>
            <person name="Morin E."/>
            <person name="San Clemente H."/>
            <person name="Chen E.C.H."/>
            <person name="De La Providencia I."/>
            <person name="Hainaut M."/>
            <person name="Kuo A."/>
            <person name="Kohler A."/>
            <person name="Murat C."/>
            <person name="Tang N."/>
            <person name="Roy S."/>
            <person name="Loubradou J."/>
            <person name="Henrissat B."/>
            <person name="Grigoriev I.V."/>
            <person name="Corradi N."/>
            <person name="Roux C."/>
            <person name="Martin F.M."/>
        </authorList>
    </citation>
    <scope>NUCLEOTIDE SEQUENCE [LARGE SCALE GENOMIC DNA]</scope>
    <source>
        <strain evidence="7 8">DAOM 194757</strain>
    </source>
</reference>
<sequence length="284" mass="32115">MSIVNISSGNLDNFIDDNLRKILVENEHRLSWIPPYQLKNIVPIGGGGFATVYSADWIDESQAVNNRVAMKVLNGSDKAFIKELKANCELGCENSFILRCYGVSKFNQKHCLILKYAKSGTLYDNLHLITKMNWKEKFNLLKCIAQGLKIIHFKGYIHSDVHSKNIFLDDAKAYIGDFGNSVLTNEIHEEIYGVFSYMAPEILVGEKFTEASDVYSFGVIMAELSTGQSPFDNPINIIDRKQSIFAEGTPESYIRLAKRCMHPDPQERPTARYISEYLAHDASI</sequence>
<dbReference type="InterPro" id="IPR001245">
    <property type="entry name" value="Ser-Thr/Tyr_kinase_cat_dom"/>
</dbReference>
<dbReference type="EMBL" id="QKWP01000352">
    <property type="protein sequence ID" value="RIB21589.1"/>
    <property type="molecule type" value="Genomic_DNA"/>
</dbReference>
<evidence type="ECO:0000256" key="5">
    <source>
        <dbReference type="PROSITE-ProRule" id="PRU10141"/>
    </source>
</evidence>
<dbReference type="PANTHER" id="PTHR44329">
    <property type="entry name" value="SERINE/THREONINE-PROTEIN KINASE TNNI3K-RELATED"/>
    <property type="match status" value="1"/>
</dbReference>
<proteinExistence type="predicted"/>
<dbReference type="InterPro" id="IPR000719">
    <property type="entry name" value="Prot_kinase_dom"/>
</dbReference>
<evidence type="ECO:0000259" key="6">
    <source>
        <dbReference type="PROSITE" id="PS50011"/>
    </source>
</evidence>
<dbReference type="AlphaFoldDB" id="A0A397VKQ9"/>
<keyword evidence="1" id="KW-0808">Transferase</keyword>
<dbReference type="Gene3D" id="1.10.510.10">
    <property type="entry name" value="Transferase(Phosphotransferase) domain 1"/>
    <property type="match status" value="1"/>
</dbReference>
<dbReference type="GO" id="GO:0005524">
    <property type="term" value="F:ATP binding"/>
    <property type="evidence" value="ECO:0007669"/>
    <property type="project" value="UniProtKB-UniRule"/>
</dbReference>
<dbReference type="InterPro" id="IPR051681">
    <property type="entry name" value="Ser/Thr_Kinases-Pseudokinases"/>
</dbReference>